<reference evidence="3" key="1">
    <citation type="journal article" date="2021" name="PeerJ">
        <title>Extensive microbial diversity within the chicken gut microbiome revealed by metagenomics and culture.</title>
        <authorList>
            <person name="Gilroy R."/>
            <person name="Ravi A."/>
            <person name="Getino M."/>
            <person name="Pursley I."/>
            <person name="Horton D.L."/>
            <person name="Alikhan N.F."/>
            <person name="Baker D."/>
            <person name="Gharbi K."/>
            <person name="Hall N."/>
            <person name="Watson M."/>
            <person name="Adriaenssens E.M."/>
            <person name="Foster-Nyarko E."/>
            <person name="Jarju S."/>
            <person name="Secka A."/>
            <person name="Antonio M."/>
            <person name="Oren A."/>
            <person name="Chaudhuri R.R."/>
            <person name="La Ragione R."/>
            <person name="Hildebrand F."/>
            <person name="Pallen M.J."/>
        </authorList>
    </citation>
    <scope>NUCLEOTIDE SEQUENCE</scope>
    <source>
        <strain evidence="3">ChiHjej8B7-25341</strain>
    </source>
</reference>
<dbReference type="NCBIfam" id="TIGR00254">
    <property type="entry name" value="GGDEF"/>
    <property type="match status" value="1"/>
</dbReference>
<proteinExistence type="predicted"/>
<keyword evidence="3" id="KW-0808">Transferase</keyword>
<dbReference type="SUPFAM" id="SSF55073">
    <property type="entry name" value="Nucleotide cyclase"/>
    <property type="match status" value="1"/>
</dbReference>
<feature type="domain" description="GGDEF" evidence="2">
    <location>
        <begin position="465"/>
        <end position="592"/>
    </location>
</feature>
<dbReference type="InterPro" id="IPR029787">
    <property type="entry name" value="Nucleotide_cyclase"/>
</dbReference>
<dbReference type="PANTHER" id="PTHR45138">
    <property type="entry name" value="REGULATORY COMPONENTS OF SENSORY TRANSDUCTION SYSTEM"/>
    <property type="match status" value="1"/>
</dbReference>
<comment type="caution">
    <text evidence="3">The sequence shown here is derived from an EMBL/GenBank/DDBJ whole genome shotgun (WGS) entry which is preliminary data.</text>
</comment>
<keyword evidence="1" id="KW-1133">Transmembrane helix</keyword>
<evidence type="ECO:0000313" key="3">
    <source>
        <dbReference type="EMBL" id="HJD32231.1"/>
    </source>
</evidence>
<dbReference type="Gene3D" id="3.30.450.20">
    <property type="entry name" value="PAS domain"/>
    <property type="match status" value="1"/>
</dbReference>
<protein>
    <submittedName>
        <fullName evidence="3">Diguanylate cyclase</fullName>
        <ecNumber evidence="3">2.7.7.65</ecNumber>
    </submittedName>
</protein>
<keyword evidence="3" id="KW-0548">Nucleotidyltransferase</keyword>
<dbReference type="GO" id="GO:0052621">
    <property type="term" value="F:diguanylate cyclase activity"/>
    <property type="evidence" value="ECO:0007669"/>
    <property type="project" value="UniProtKB-EC"/>
</dbReference>
<evidence type="ECO:0000259" key="2">
    <source>
        <dbReference type="PROSITE" id="PS50887"/>
    </source>
</evidence>
<reference evidence="3" key="2">
    <citation type="submission" date="2021-04" db="EMBL/GenBank/DDBJ databases">
        <authorList>
            <person name="Gilroy R."/>
        </authorList>
    </citation>
    <scope>NUCLEOTIDE SEQUENCE</scope>
    <source>
        <strain evidence="3">ChiHjej8B7-25341</strain>
    </source>
</reference>
<dbReference type="Proteomes" id="UP000823851">
    <property type="component" value="Unassembled WGS sequence"/>
</dbReference>
<dbReference type="InterPro" id="IPR000160">
    <property type="entry name" value="GGDEF_dom"/>
</dbReference>
<dbReference type="EMBL" id="DWUW01000281">
    <property type="protein sequence ID" value="HJD32231.1"/>
    <property type="molecule type" value="Genomic_DNA"/>
</dbReference>
<dbReference type="InterPro" id="IPR043128">
    <property type="entry name" value="Rev_trsase/Diguanyl_cyclase"/>
</dbReference>
<dbReference type="AlphaFoldDB" id="A0A9D2TZE7"/>
<dbReference type="PROSITE" id="PS50887">
    <property type="entry name" value="GGDEF"/>
    <property type="match status" value="1"/>
</dbReference>
<dbReference type="InterPro" id="IPR050469">
    <property type="entry name" value="Diguanylate_Cyclase"/>
</dbReference>
<name>A0A9D2TZE7_9FIRM</name>
<evidence type="ECO:0000256" key="1">
    <source>
        <dbReference type="SAM" id="Phobius"/>
    </source>
</evidence>
<evidence type="ECO:0000313" key="4">
    <source>
        <dbReference type="Proteomes" id="UP000823851"/>
    </source>
</evidence>
<accession>A0A9D2TZE7</accession>
<gene>
    <name evidence="3" type="ORF">H9912_09855</name>
</gene>
<dbReference type="PANTHER" id="PTHR45138:SF9">
    <property type="entry name" value="DIGUANYLATE CYCLASE DGCM-RELATED"/>
    <property type="match status" value="1"/>
</dbReference>
<feature type="transmembrane region" description="Helical" evidence="1">
    <location>
        <begin position="241"/>
        <end position="264"/>
    </location>
</feature>
<sequence length="598" mass="67611">EETDALAHQIELQQKNDQRHLQTIASVLSEYEDLSSPEIREILGSYASIGTMSRLELLLPGDIVIRPDGPALEAEGRLSFEEEAALGAHISDRETDLWQTGYILRHYVPVVQDGRTTAMLYGVVELNSLPEFFSGFAYGQQAAVYIIDGKTGDFLMDTWHKTEQPGNIWALGERPMAPGYDHELLKQGLIDGKTGYVVFVSNTTGEYLYFYYEPLSINSWRVALSVPEDIVFSDARAVEKILNILLLLEITSFLLYFFWVLRYVRRETGEKQRQLDTINNIYDVEKLLFNAHEHQENIIPALEKTASLASSQAVCFLLAAPEETPSVFLYRTDNSALPADRIEQIARILPEYFRKERTKGPVCDRACLQAAFPRLDLAAAGDLAAVMLRDTDGSFLGILAAFLMSAPETGISALKGAALSFSMLCRNMRSYNAIREKGEKDALCGLYNRNRYEQELSSYPGLFRRSLSCIYVDVNGLHELNNSQGHEAGDRMLRAVSSRLLSAFGSDHTYRIGGDEFLVFAIDQDEKDLRERVAQMRSALEAQGFYLSIGISRTDRNVSPQPSMDDLVRTAEHLMYQEKKAYYENSLRERRMSRRILK</sequence>
<dbReference type="Gene3D" id="3.30.70.270">
    <property type="match status" value="1"/>
</dbReference>
<organism evidence="3 4">
    <name type="scientific">Candidatus Eisenbergiella stercorigallinarum</name>
    <dbReference type="NCBI Taxonomy" id="2838557"/>
    <lineage>
        <taxon>Bacteria</taxon>
        <taxon>Bacillati</taxon>
        <taxon>Bacillota</taxon>
        <taxon>Clostridia</taxon>
        <taxon>Lachnospirales</taxon>
        <taxon>Lachnospiraceae</taxon>
        <taxon>Eisenbergiella</taxon>
    </lineage>
</organism>
<dbReference type="EC" id="2.7.7.65" evidence="3"/>
<keyword evidence="1" id="KW-0812">Transmembrane</keyword>
<dbReference type="CDD" id="cd01949">
    <property type="entry name" value="GGDEF"/>
    <property type="match status" value="1"/>
</dbReference>
<dbReference type="CDD" id="cd18774">
    <property type="entry name" value="PDC2_HK_sensor"/>
    <property type="match status" value="1"/>
</dbReference>
<feature type="non-terminal residue" evidence="3">
    <location>
        <position position="1"/>
    </location>
</feature>
<keyword evidence="1" id="KW-0472">Membrane</keyword>
<dbReference type="Pfam" id="PF00990">
    <property type="entry name" value="GGDEF"/>
    <property type="match status" value="1"/>
</dbReference>
<dbReference type="SMART" id="SM00267">
    <property type="entry name" value="GGDEF"/>
    <property type="match status" value="1"/>
</dbReference>